<organism evidence="2 3">
    <name type="scientific">Dimorphilus gyrociliatus</name>
    <dbReference type="NCBI Taxonomy" id="2664684"/>
    <lineage>
        <taxon>Eukaryota</taxon>
        <taxon>Metazoa</taxon>
        <taxon>Spiralia</taxon>
        <taxon>Lophotrochozoa</taxon>
        <taxon>Annelida</taxon>
        <taxon>Polychaeta</taxon>
        <taxon>Polychaeta incertae sedis</taxon>
        <taxon>Dinophilidae</taxon>
        <taxon>Dimorphilus</taxon>
    </lineage>
</organism>
<evidence type="ECO:0000313" key="3">
    <source>
        <dbReference type="Proteomes" id="UP000549394"/>
    </source>
</evidence>
<dbReference type="Proteomes" id="UP000549394">
    <property type="component" value="Unassembled WGS sequence"/>
</dbReference>
<feature type="chain" id="PRO_5029490891" evidence="1">
    <location>
        <begin position="22"/>
        <end position="448"/>
    </location>
</feature>
<dbReference type="AlphaFoldDB" id="A0A7I8WFD1"/>
<dbReference type="EMBL" id="CAJFCJ010000101">
    <property type="protein sequence ID" value="CAD5126908.1"/>
    <property type="molecule type" value="Genomic_DNA"/>
</dbReference>
<accession>A0A7I8WFD1</accession>
<protein>
    <submittedName>
        <fullName evidence="2">DgyrCDS14924</fullName>
    </submittedName>
</protein>
<keyword evidence="3" id="KW-1185">Reference proteome</keyword>
<keyword evidence="1" id="KW-0732">Signal</keyword>
<gene>
    <name evidence="2" type="ORF">DGYR_LOCUS14125</name>
</gene>
<name>A0A7I8WFD1_9ANNE</name>
<feature type="signal peptide" evidence="1">
    <location>
        <begin position="1"/>
        <end position="21"/>
    </location>
</feature>
<comment type="caution">
    <text evidence="2">The sequence shown here is derived from an EMBL/GenBank/DDBJ whole genome shotgun (WGS) entry which is preliminary data.</text>
</comment>
<evidence type="ECO:0000313" key="2">
    <source>
        <dbReference type="EMBL" id="CAD5126908.1"/>
    </source>
</evidence>
<sequence length="448" mass="49195">MGSTIYNFTILFFIFVYGTHANNFDLKVQVPAQMIEGSEDYMYFTKGTGSPTCSFTLNKPDGSEITTGSLVIDGFKSFTLASSLFTQITADFLATYNFDCSFQGDTINFQMESYVHSIEDFGGSSLPATFGIKIEISTQQSSPVTVSIEGGTGGPTCSITAPDANVATVDNLGPVSFQQDPMTIVVTKTGSQSSLLLSSVCSDGGKSFTSRIPVYFSATAPSPFASATGDPHFAQNVVDQSTMSTKQICYDVTGKMGDYIYIASFSNSGIKVFGQLKDDYYMHQIVIQSPSANVTVALDDILFGHKHNIEWNENIKEMTFQTNELKCEIVNDKKFLCTELKSSFQIAVEKSKHFLGEMHLDVGFGLLPKNYIEMGGLIGDIGKKEFQFFSPVQVDQNILTSEIVAVQVDKNLLKGNVVKRNGQACWLLDTNEILKPMKMTNYMFKDIN</sequence>
<reference evidence="2 3" key="1">
    <citation type="submission" date="2020-08" db="EMBL/GenBank/DDBJ databases">
        <authorList>
            <person name="Hejnol A."/>
        </authorList>
    </citation>
    <scope>NUCLEOTIDE SEQUENCE [LARGE SCALE GENOMIC DNA]</scope>
</reference>
<proteinExistence type="predicted"/>
<evidence type="ECO:0000256" key="1">
    <source>
        <dbReference type="SAM" id="SignalP"/>
    </source>
</evidence>